<accession>A0A316YI61</accession>
<dbReference type="AlphaFoldDB" id="A0A316YI61"/>
<dbReference type="RefSeq" id="XP_025376315.1">
    <property type="nucleotide sequence ID" value="XM_025522028.1"/>
</dbReference>
<protein>
    <submittedName>
        <fullName evidence="1">Uncharacterized protein</fullName>
    </submittedName>
</protein>
<dbReference type="InParanoid" id="A0A316YI61"/>
<dbReference type="EMBL" id="KZ819637">
    <property type="protein sequence ID" value="PWN89117.1"/>
    <property type="molecule type" value="Genomic_DNA"/>
</dbReference>
<organism evidence="1 2">
    <name type="scientific">Acaromyces ingoldii</name>
    <dbReference type="NCBI Taxonomy" id="215250"/>
    <lineage>
        <taxon>Eukaryota</taxon>
        <taxon>Fungi</taxon>
        <taxon>Dikarya</taxon>
        <taxon>Basidiomycota</taxon>
        <taxon>Ustilaginomycotina</taxon>
        <taxon>Exobasidiomycetes</taxon>
        <taxon>Exobasidiales</taxon>
        <taxon>Cryptobasidiaceae</taxon>
        <taxon>Acaromyces</taxon>
    </lineage>
</organism>
<name>A0A316YI61_9BASI</name>
<reference evidence="1 2" key="1">
    <citation type="journal article" date="2018" name="Mol. Biol. Evol.">
        <title>Broad Genomic Sampling Reveals a Smut Pathogenic Ancestry of the Fungal Clade Ustilaginomycotina.</title>
        <authorList>
            <person name="Kijpornyongpan T."/>
            <person name="Mondo S.J."/>
            <person name="Barry K."/>
            <person name="Sandor L."/>
            <person name="Lee J."/>
            <person name="Lipzen A."/>
            <person name="Pangilinan J."/>
            <person name="LaButti K."/>
            <person name="Hainaut M."/>
            <person name="Henrissat B."/>
            <person name="Grigoriev I.V."/>
            <person name="Spatafora J.W."/>
            <person name="Aime M.C."/>
        </authorList>
    </citation>
    <scope>NUCLEOTIDE SEQUENCE [LARGE SCALE GENOMIC DNA]</scope>
    <source>
        <strain evidence="1 2">MCA 4198</strain>
    </source>
</reference>
<dbReference type="GeneID" id="37043944"/>
<keyword evidence="2" id="KW-1185">Reference proteome</keyword>
<sequence>MSAALCSHASAWGEIRATHVPKLLACEHRYREALKKYGRFRVCQLVTGPVRSKTRTTSSWRSIRTSYSAVCTQGHAFRKGQGRTYREGQADEAYLDQP</sequence>
<proteinExistence type="predicted"/>
<evidence type="ECO:0000313" key="1">
    <source>
        <dbReference type="EMBL" id="PWN89117.1"/>
    </source>
</evidence>
<evidence type="ECO:0000313" key="2">
    <source>
        <dbReference type="Proteomes" id="UP000245768"/>
    </source>
</evidence>
<dbReference type="Proteomes" id="UP000245768">
    <property type="component" value="Unassembled WGS sequence"/>
</dbReference>
<gene>
    <name evidence="1" type="ORF">FA10DRAFT_267718</name>
</gene>